<keyword evidence="2" id="KW-0472">Membrane</keyword>
<reference evidence="3" key="1">
    <citation type="submission" date="2021-12" db="EMBL/GenBank/DDBJ databases">
        <authorList>
            <person name="Rodrigo-Torres L."/>
            <person name="Arahal R. D."/>
            <person name="Lucena T."/>
        </authorList>
    </citation>
    <scope>NUCLEOTIDE SEQUENCE</scope>
    <source>
        <strain evidence="3">CECT 8419</strain>
    </source>
</reference>
<feature type="transmembrane region" description="Helical" evidence="2">
    <location>
        <begin position="400"/>
        <end position="419"/>
    </location>
</feature>
<dbReference type="SUPFAM" id="SSF82693">
    <property type="entry name" value="Multidrug efflux transporter AcrB pore domain, PN1, PN2, PC1 and PC2 subdomains"/>
    <property type="match status" value="2"/>
</dbReference>
<feature type="transmembrane region" description="Helical" evidence="2">
    <location>
        <begin position="680"/>
        <end position="697"/>
    </location>
</feature>
<evidence type="ECO:0000256" key="2">
    <source>
        <dbReference type="SAM" id="Phobius"/>
    </source>
</evidence>
<keyword evidence="2" id="KW-0812">Transmembrane</keyword>
<dbReference type="Proteomes" id="UP000837803">
    <property type="component" value="Unassembled WGS sequence"/>
</dbReference>
<dbReference type="InterPro" id="IPR001036">
    <property type="entry name" value="Acrflvin-R"/>
</dbReference>
<dbReference type="SUPFAM" id="SSF82714">
    <property type="entry name" value="Multidrug efflux transporter AcrB TolC docking domain, DN and DC subdomains"/>
    <property type="match status" value="2"/>
</dbReference>
<proteinExistence type="predicted"/>
<dbReference type="Gene3D" id="3.30.70.1430">
    <property type="entry name" value="Multidrug efflux transporter AcrB pore domain"/>
    <property type="match status" value="3"/>
</dbReference>
<evidence type="ECO:0000313" key="4">
    <source>
        <dbReference type="Proteomes" id="UP000837803"/>
    </source>
</evidence>
<dbReference type="Pfam" id="PF00873">
    <property type="entry name" value="ACR_tran"/>
    <property type="match status" value="4"/>
</dbReference>
<evidence type="ECO:0000313" key="3">
    <source>
        <dbReference type="EMBL" id="CAH0999208.1"/>
    </source>
</evidence>
<dbReference type="Gene3D" id="3.30.2090.10">
    <property type="entry name" value="Multidrug efflux transporter AcrB TolC docking domain, DN and DC subdomains"/>
    <property type="match status" value="2"/>
</dbReference>
<dbReference type="Gene3D" id="3.30.70.1440">
    <property type="entry name" value="Multidrug efflux transporter AcrB pore domain"/>
    <property type="match status" value="1"/>
</dbReference>
<dbReference type="EMBL" id="CAKLPZ010000001">
    <property type="protein sequence ID" value="CAH0999208.1"/>
    <property type="molecule type" value="Genomic_DNA"/>
</dbReference>
<dbReference type="Gene3D" id="1.20.1640.10">
    <property type="entry name" value="Multidrug efflux transporter AcrB transmembrane domain"/>
    <property type="match status" value="5"/>
</dbReference>
<feature type="compositionally biased region" description="Low complexity" evidence="1">
    <location>
        <begin position="801"/>
        <end position="811"/>
    </location>
</feature>
<feature type="transmembrane region" description="Helical" evidence="2">
    <location>
        <begin position="1079"/>
        <end position="1096"/>
    </location>
</feature>
<name>A0ABM9AXE7_9BACT</name>
<feature type="transmembrane region" description="Helical" evidence="2">
    <location>
        <begin position="544"/>
        <end position="577"/>
    </location>
</feature>
<feature type="transmembrane region" description="Helical" evidence="2">
    <location>
        <begin position="511"/>
        <end position="532"/>
    </location>
</feature>
<feature type="transmembrane region" description="Helical" evidence="2">
    <location>
        <begin position="617"/>
        <end position="635"/>
    </location>
</feature>
<accession>A0ABM9AXE7</accession>
<feature type="transmembrane region" description="Helical" evidence="2">
    <location>
        <begin position="1238"/>
        <end position="1257"/>
    </location>
</feature>
<keyword evidence="2" id="KW-1133">Transmembrane helix</keyword>
<feature type="region of interest" description="Disordered" evidence="1">
    <location>
        <begin position="798"/>
        <end position="822"/>
    </location>
</feature>
<dbReference type="Gene3D" id="3.30.70.1320">
    <property type="entry name" value="Multidrug efflux transporter AcrB pore domain like"/>
    <property type="match status" value="1"/>
</dbReference>
<comment type="caution">
    <text evidence="3">The sequence shown here is derived from an EMBL/GenBank/DDBJ whole genome shotgun (WGS) entry which is preliminary data.</text>
</comment>
<gene>
    <name evidence="3" type="primary">mdtC_1</name>
    <name evidence="3" type="ORF">LEM8419_00505</name>
</gene>
<dbReference type="PANTHER" id="PTHR32063:SF19">
    <property type="entry name" value="CATION EFFLUX SYSTEM PROTEIN CUSA"/>
    <property type="match status" value="1"/>
</dbReference>
<dbReference type="PANTHER" id="PTHR32063">
    <property type="match status" value="1"/>
</dbReference>
<feature type="transmembrane region" description="Helical" evidence="2">
    <location>
        <begin position="466"/>
        <end position="491"/>
    </location>
</feature>
<dbReference type="SUPFAM" id="SSF82866">
    <property type="entry name" value="Multidrug efflux transporter AcrB transmembrane domain"/>
    <property type="match status" value="2"/>
</dbReference>
<protein>
    <submittedName>
        <fullName evidence="3">Multidrug resistance protein MdtC</fullName>
    </submittedName>
</protein>
<organism evidence="3 4">
    <name type="scientific">Neolewinella maritima</name>
    <dbReference type="NCBI Taxonomy" id="1383882"/>
    <lineage>
        <taxon>Bacteria</taxon>
        <taxon>Pseudomonadati</taxon>
        <taxon>Bacteroidota</taxon>
        <taxon>Saprospiria</taxon>
        <taxon>Saprospirales</taxon>
        <taxon>Lewinellaceae</taxon>
        <taxon>Neolewinella</taxon>
    </lineage>
</organism>
<sequence length="1268" mass="138653">MLAALIRFFLENKLVVWLLLLAFVGWGLATAPFDFKLDWLPRDPVAVDAIPDIGENQQIVFTRWPGQSPQDVENQVTYPLTSALLGIPGVRSVRSNSMFGFSSIYLIFEEDVEFYWSRSRILEKLNSLPAGVLPDNVVPTLGPDATALGQVFWYTLEGHSPEGEAVGGWDLDELRSIQDFYVRYGLSAAGGVSEVASIGGHVREYQVDADPEKMRVYGITLDQVMQAVRGSNLDVGAATLEINLAEYFVRGLGYLKSLEDLENSVVSEVNNVPIRLRDIARVNVGPAERRGLLDKGGTEAVGGVVVARYGANPLEVIDNVKAKIAELAPGLPRRMVPLSSGEGLGERDSTISQVTIVPYYDRSTLIRETIGTLEEALTLEILITAIVVVLLLFNLKSSLLVAGTLPVAVLMCFIAMRYFGVDANIVALSGIAIAIGTMVDMGIVLTESMVYRLHTAPPGESRLESIYEATVEVASAVLTAVATTIISFLPVFTMEAAEGKLFRPLAFTKTFALVAAIFVSIAFIPALADLLFGLDKSGRRRKLIGNALLIAGGIAAWVFVAWWLGVVAILAGLLGLVDARRPSLTKFGSSAEKSSTSPRPTSQAAHASADEGFLTPLINVLIALTLAWLLAGYWLPLGVGRSTAYNFLFVVVVAGGLLGFFWLVIYFYASILRFLLRVKWLFLILVGLIVAAGIGVYRDIGQEFMPALGEGAFLLMPTAMPHAGIAENLRNLQTLDMAVTTIPEVSSVVGKAGRVNSPLDPAPLSMYENMIQYKSEYLTDGDGRRLRFRVDEEGNFLTKNSSGLESPLSSGEGPGERELIPDPNGQYYRQWRDHIRSPDDIWDEIIAAVQLPGVTSAPKLQPIETRLVMLQTGMRAPMGIKVRGTDLQEIEAFGLKLERALREVEGVKDAAVYADRLVGKPYLLLDVKRDAIARYGLSVTDVQRQIQATVGGMLMTTTVEGRERYGVRLRYPRELRDDPESIKRILVPAGNGRQIPLGELIELRYEQGPQSIKSEDGFLVGYVLFDKEEGFAEVEVVNNAQTYLSDLTRTGGLDIPAGISYRFAGNYEQQVRADARLKLVLPIALGLIFLILYFQFKSVTTSLMVFSGVFVAFSGGFLLLGGYADPDFMNFSFFGTNLRDLFQMRTINLSVAVWVGFLALFGIATDDGVLVATFLRDSFARNEPTSIQDVRDAVVEGGLRRVRPAMMTTATTILALLPVLTATGRGADIMLPMAIPSFGGMLLQVVTMFTVPVLWSLRAEWRVKRRAK</sequence>
<feature type="transmembrane region" description="Helical" evidence="2">
    <location>
        <begin position="1102"/>
        <end position="1124"/>
    </location>
</feature>
<feature type="transmembrane region" description="Helical" evidence="2">
    <location>
        <begin position="376"/>
        <end position="393"/>
    </location>
</feature>
<feature type="transmembrane region" description="Helical" evidence="2">
    <location>
        <begin position="425"/>
        <end position="445"/>
    </location>
</feature>
<dbReference type="InterPro" id="IPR027463">
    <property type="entry name" value="AcrB_DN_DC_subdom"/>
</dbReference>
<evidence type="ECO:0000256" key="1">
    <source>
        <dbReference type="SAM" id="MobiDB-lite"/>
    </source>
</evidence>
<feature type="transmembrane region" description="Helical" evidence="2">
    <location>
        <begin position="1145"/>
        <end position="1164"/>
    </location>
</feature>
<keyword evidence="4" id="KW-1185">Reference proteome</keyword>
<dbReference type="PRINTS" id="PR00702">
    <property type="entry name" value="ACRIFLAVINRP"/>
</dbReference>
<feature type="transmembrane region" description="Helical" evidence="2">
    <location>
        <begin position="647"/>
        <end position="668"/>
    </location>
</feature>
<dbReference type="RefSeq" id="WP_238749402.1">
    <property type="nucleotide sequence ID" value="NZ_CAKLPZ010000001.1"/>
</dbReference>